<dbReference type="SUPFAM" id="SSF46689">
    <property type="entry name" value="Homeodomain-like"/>
    <property type="match status" value="1"/>
</dbReference>
<evidence type="ECO:0000313" key="6">
    <source>
        <dbReference type="Proteomes" id="UP000242469"/>
    </source>
</evidence>
<organism evidence="5 6">
    <name type="scientific">Marinobacterium iners DSM 11526</name>
    <dbReference type="NCBI Taxonomy" id="1122198"/>
    <lineage>
        <taxon>Bacteria</taxon>
        <taxon>Pseudomonadati</taxon>
        <taxon>Pseudomonadota</taxon>
        <taxon>Gammaproteobacteria</taxon>
        <taxon>Oceanospirillales</taxon>
        <taxon>Oceanospirillaceae</taxon>
        <taxon>Marinobacterium</taxon>
    </lineage>
</organism>
<feature type="domain" description="HTH araC/xylS-type" evidence="4">
    <location>
        <begin position="224"/>
        <end position="325"/>
    </location>
</feature>
<dbReference type="Pfam" id="PF12833">
    <property type="entry name" value="HTH_18"/>
    <property type="match status" value="1"/>
</dbReference>
<keyword evidence="3" id="KW-0804">Transcription</keyword>
<dbReference type="SMART" id="SM00342">
    <property type="entry name" value="HTH_ARAC"/>
    <property type="match status" value="1"/>
</dbReference>
<name>A0A1H4FSB3_9GAMM</name>
<evidence type="ECO:0000256" key="3">
    <source>
        <dbReference type="ARBA" id="ARBA00023163"/>
    </source>
</evidence>
<dbReference type="GO" id="GO:0043565">
    <property type="term" value="F:sequence-specific DNA binding"/>
    <property type="evidence" value="ECO:0007669"/>
    <property type="project" value="InterPro"/>
</dbReference>
<dbReference type="PROSITE" id="PS01124">
    <property type="entry name" value="HTH_ARAC_FAMILY_2"/>
    <property type="match status" value="1"/>
</dbReference>
<evidence type="ECO:0000259" key="4">
    <source>
        <dbReference type="PROSITE" id="PS01124"/>
    </source>
</evidence>
<dbReference type="InterPro" id="IPR009057">
    <property type="entry name" value="Homeodomain-like_sf"/>
</dbReference>
<dbReference type="AlphaFoldDB" id="A0A1H4FSB3"/>
<dbReference type="Gene3D" id="1.10.10.60">
    <property type="entry name" value="Homeodomain-like"/>
    <property type="match status" value="1"/>
</dbReference>
<dbReference type="PANTHER" id="PTHR46796">
    <property type="entry name" value="HTH-TYPE TRANSCRIPTIONAL ACTIVATOR RHAS-RELATED"/>
    <property type="match status" value="1"/>
</dbReference>
<evidence type="ECO:0000256" key="1">
    <source>
        <dbReference type="ARBA" id="ARBA00023015"/>
    </source>
</evidence>
<accession>A0A1H4FSB3</accession>
<dbReference type="InterPro" id="IPR050204">
    <property type="entry name" value="AraC_XylS_family_regulators"/>
</dbReference>
<keyword evidence="1" id="KW-0805">Transcription regulation</keyword>
<evidence type="ECO:0000313" key="5">
    <source>
        <dbReference type="EMBL" id="SEA99568.1"/>
    </source>
</evidence>
<dbReference type="Pfam" id="PF14525">
    <property type="entry name" value="AraC_binding_2"/>
    <property type="match status" value="1"/>
</dbReference>
<dbReference type="InterPro" id="IPR018060">
    <property type="entry name" value="HTH_AraC"/>
</dbReference>
<keyword evidence="2 5" id="KW-0238">DNA-binding</keyword>
<dbReference type="PANTHER" id="PTHR46796:SF12">
    <property type="entry name" value="HTH-TYPE DNA-BINDING TRANSCRIPTIONAL ACTIVATOR EUTR"/>
    <property type="match status" value="1"/>
</dbReference>
<dbReference type="RefSeq" id="WP_091827204.1">
    <property type="nucleotide sequence ID" value="NZ_FNRJ01000012.1"/>
</dbReference>
<sequence length="328" mass="36917">MLQANPLSNHNLFESHDLEETRARIGDYLWPHQMQILGSSSEVTTRLDGVSFDCIDLFSLEYGTEVQLEPGEIEGYYLVQTTLCGTGHVKNGNRCADTRVGLTTIVSPSEPTSIIMDAACRRLILRVEREALERQVSLTLNRELKTPLVFNLELSHSSQEGVAWLQTLEYLCQQYNLCAGTLDNQAIRKQFANMAMTLLIGTQPHNYTEQLKTESHVVLPRHVRQARDYIEANLGEPINMSELASQFGVTPRTLQSGFQRFLDQTPSEYIRELKLKRAHEAFLSADPETSQVTDILLGLGVSNAGRFAQLYKKRFGCLPSHTLKNSNS</sequence>
<protein>
    <submittedName>
        <fullName evidence="5">AraC-type DNA-binding protein</fullName>
    </submittedName>
</protein>
<dbReference type="EMBL" id="FNRJ01000012">
    <property type="protein sequence ID" value="SEA99568.1"/>
    <property type="molecule type" value="Genomic_DNA"/>
</dbReference>
<dbReference type="OrthoDB" id="6003540at2"/>
<dbReference type="STRING" id="1122198.SAMN02745729_11263"/>
<dbReference type="GO" id="GO:0003700">
    <property type="term" value="F:DNA-binding transcription factor activity"/>
    <property type="evidence" value="ECO:0007669"/>
    <property type="project" value="InterPro"/>
</dbReference>
<dbReference type="InterPro" id="IPR035418">
    <property type="entry name" value="AraC-bd_2"/>
</dbReference>
<keyword evidence="6" id="KW-1185">Reference proteome</keyword>
<evidence type="ECO:0000256" key="2">
    <source>
        <dbReference type="ARBA" id="ARBA00023125"/>
    </source>
</evidence>
<reference evidence="6" key="1">
    <citation type="submission" date="2016-10" db="EMBL/GenBank/DDBJ databases">
        <authorList>
            <person name="Varghese N."/>
            <person name="Submissions S."/>
        </authorList>
    </citation>
    <scope>NUCLEOTIDE SEQUENCE [LARGE SCALE GENOMIC DNA]</scope>
    <source>
        <strain evidence="6">DSM 11526</strain>
    </source>
</reference>
<dbReference type="Proteomes" id="UP000242469">
    <property type="component" value="Unassembled WGS sequence"/>
</dbReference>
<proteinExistence type="predicted"/>
<gene>
    <name evidence="5" type="ORF">SAMN02745729_11263</name>
</gene>